<dbReference type="OrthoDB" id="1524679at2"/>
<evidence type="ECO:0000313" key="2">
    <source>
        <dbReference type="EMBL" id="ATL48990.1"/>
    </source>
</evidence>
<accession>A0A291QYH2</accession>
<keyword evidence="3" id="KW-1185">Reference proteome</keyword>
<dbReference type="Proteomes" id="UP000220133">
    <property type="component" value="Chromosome"/>
</dbReference>
<dbReference type="KEGG" id="cbae:COR50_18445"/>
<feature type="domain" description="Helix-turn-helix" evidence="1">
    <location>
        <begin position="53"/>
        <end position="99"/>
    </location>
</feature>
<evidence type="ECO:0000313" key="3">
    <source>
        <dbReference type="Proteomes" id="UP000220133"/>
    </source>
</evidence>
<protein>
    <submittedName>
        <fullName evidence="2">DNA-binding protein</fullName>
    </submittedName>
</protein>
<dbReference type="Pfam" id="PF12728">
    <property type="entry name" value="HTH_17"/>
    <property type="match status" value="1"/>
</dbReference>
<dbReference type="PANTHER" id="PTHR34585">
    <property type="match status" value="1"/>
</dbReference>
<dbReference type="EMBL" id="CP023777">
    <property type="protein sequence ID" value="ATL48990.1"/>
    <property type="molecule type" value="Genomic_DNA"/>
</dbReference>
<proteinExistence type="predicted"/>
<dbReference type="InterPro" id="IPR009061">
    <property type="entry name" value="DNA-bd_dom_put_sf"/>
</dbReference>
<dbReference type="GO" id="GO:0003677">
    <property type="term" value="F:DNA binding"/>
    <property type="evidence" value="ECO:0007669"/>
    <property type="project" value="UniProtKB-KW"/>
</dbReference>
<dbReference type="AlphaFoldDB" id="A0A291QYH2"/>
<reference evidence="2 3" key="1">
    <citation type="submission" date="2017-10" db="EMBL/GenBank/DDBJ databases">
        <title>Paenichitinophaga pekingensis gen. nov., sp. nov., isolated from activated sludge.</title>
        <authorList>
            <person name="Jin D."/>
            <person name="Kong X."/>
            <person name="Deng Y."/>
            <person name="Bai Z."/>
        </authorList>
    </citation>
    <scope>NUCLEOTIDE SEQUENCE [LARGE SCALE GENOMIC DNA]</scope>
    <source>
        <strain evidence="2 3">13</strain>
    </source>
</reference>
<evidence type="ECO:0000259" key="1">
    <source>
        <dbReference type="Pfam" id="PF12728"/>
    </source>
</evidence>
<dbReference type="SUPFAM" id="SSF46955">
    <property type="entry name" value="Putative DNA-binding domain"/>
    <property type="match status" value="1"/>
</dbReference>
<dbReference type="PANTHER" id="PTHR34585:SF22">
    <property type="entry name" value="HELIX-TURN-HELIX DOMAIN-CONTAINING PROTEIN"/>
    <property type="match status" value="1"/>
</dbReference>
<name>A0A291QYH2_9BACT</name>
<gene>
    <name evidence="2" type="ORF">COR50_18445</name>
</gene>
<dbReference type="RefSeq" id="WP_098195358.1">
    <property type="nucleotide sequence ID" value="NZ_CP023777.1"/>
</dbReference>
<organism evidence="2 3">
    <name type="scientific">Chitinophaga caeni</name>
    <dbReference type="NCBI Taxonomy" id="2029983"/>
    <lineage>
        <taxon>Bacteria</taxon>
        <taxon>Pseudomonadati</taxon>
        <taxon>Bacteroidota</taxon>
        <taxon>Chitinophagia</taxon>
        <taxon>Chitinophagales</taxon>
        <taxon>Chitinophagaceae</taxon>
        <taxon>Chitinophaga</taxon>
    </lineage>
</organism>
<keyword evidence="2" id="KW-0238">DNA-binding</keyword>
<dbReference type="InterPro" id="IPR041657">
    <property type="entry name" value="HTH_17"/>
</dbReference>
<sequence length="112" mass="12902">MKAPPAGSNLTQRDHIYTNQIVTLADLQDLKLELLEEIRKLLREQQGQPGKKWLKTSEVRKLLDASPGTLQRLRNDGTLPHKKIGGIVYYDYEQISKMLAPDQFSQHKSYKK</sequence>